<dbReference type="InterPro" id="IPR029044">
    <property type="entry name" value="Nucleotide-diphossugar_trans"/>
</dbReference>
<keyword evidence="4" id="KW-0320">Glycogen biosynthesis</keyword>
<evidence type="ECO:0000313" key="8">
    <source>
        <dbReference type="EMBL" id="NYI71566.1"/>
    </source>
</evidence>
<comment type="caution">
    <text evidence="8">The sequence shown here is derived from an EMBL/GenBank/DDBJ whole genome shotgun (WGS) entry which is preliminary data.</text>
</comment>
<dbReference type="InterPro" id="IPR005835">
    <property type="entry name" value="NTP_transferase_dom"/>
</dbReference>
<dbReference type="CDD" id="cd02508">
    <property type="entry name" value="ADP_Glucose_PP"/>
    <property type="match status" value="1"/>
</dbReference>
<keyword evidence="9" id="KW-1185">Reference proteome</keyword>
<dbReference type="InterPro" id="IPR056818">
    <property type="entry name" value="GlmU/GlgC-like_hexapep"/>
</dbReference>
<protein>
    <submittedName>
        <fullName evidence="8">Glucose-1-phosphate adenylyltransferase</fullName>
        <ecNumber evidence="8">2.7.7.27</ecNumber>
    </submittedName>
</protein>
<dbReference type="SUPFAM" id="SSF51161">
    <property type="entry name" value="Trimeric LpxA-like enzymes"/>
    <property type="match status" value="1"/>
</dbReference>
<organism evidence="8 9">
    <name type="scientific">Naumannella cuiyingiana</name>
    <dbReference type="NCBI Taxonomy" id="1347891"/>
    <lineage>
        <taxon>Bacteria</taxon>
        <taxon>Bacillati</taxon>
        <taxon>Actinomycetota</taxon>
        <taxon>Actinomycetes</taxon>
        <taxon>Propionibacteriales</taxon>
        <taxon>Propionibacteriaceae</taxon>
        <taxon>Naumannella</taxon>
    </lineage>
</organism>
<feature type="domain" description="Glucose-1-phosphate adenylyltransferase/Bifunctional protein GlmU-like C-terminal hexapeptide" evidence="7">
    <location>
        <begin position="305"/>
        <end position="377"/>
    </location>
</feature>
<dbReference type="Gene3D" id="2.160.10.10">
    <property type="entry name" value="Hexapeptide repeat proteins"/>
    <property type="match status" value="1"/>
</dbReference>
<dbReference type="RefSeq" id="WP_179445374.1">
    <property type="nucleotide sequence ID" value="NZ_JACBZS010000001.1"/>
</dbReference>
<dbReference type="EMBL" id="JACBZS010000001">
    <property type="protein sequence ID" value="NYI71566.1"/>
    <property type="molecule type" value="Genomic_DNA"/>
</dbReference>
<dbReference type="Proteomes" id="UP000527616">
    <property type="component" value="Unassembled WGS sequence"/>
</dbReference>
<evidence type="ECO:0000256" key="5">
    <source>
        <dbReference type="SAM" id="MobiDB-lite"/>
    </source>
</evidence>
<dbReference type="Pfam" id="PF24894">
    <property type="entry name" value="Hexapep_GlmU"/>
    <property type="match status" value="1"/>
</dbReference>
<dbReference type="GO" id="GO:0005978">
    <property type="term" value="P:glycogen biosynthetic process"/>
    <property type="evidence" value="ECO:0007669"/>
    <property type="project" value="UniProtKB-KW"/>
</dbReference>
<dbReference type="Gene3D" id="3.90.550.10">
    <property type="entry name" value="Spore Coat Polysaccharide Biosynthesis Protein SpsA, Chain A"/>
    <property type="match status" value="1"/>
</dbReference>
<evidence type="ECO:0000313" key="9">
    <source>
        <dbReference type="Proteomes" id="UP000527616"/>
    </source>
</evidence>
<evidence type="ECO:0000256" key="3">
    <source>
        <dbReference type="ARBA" id="ARBA00022695"/>
    </source>
</evidence>
<dbReference type="PANTHER" id="PTHR43523">
    <property type="entry name" value="GLUCOSE-1-PHOSPHATE ADENYLYLTRANSFERASE-RELATED"/>
    <property type="match status" value="1"/>
</dbReference>
<accession>A0A7Z0DA43</accession>
<dbReference type="InterPro" id="IPR011004">
    <property type="entry name" value="Trimer_LpxA-like_sf"/>
</dbReference>
<evidence type="ECO:0000256" key="2">
    <source>
        <dbReference type="ARBA" id="ARBA00022679"/>
    </source>
</evidence>
<keyword evidence="3 8" id="KW-0548">Nucleotidyltransferase</keyword>
<dbReference type="SUPFAM" id="SSF53448">
    <property type="entry name" value="Nucleotide-diphospho-sugar transferases"/>
    <property type="match status" value="1"/>
</dbReference>
<dbReference type="InterPro" id="IPR011831">
    <property type="entry name" value="ADP-Glc_PPase"/>
</dbReference>
<keyword evidence="2 8" id="KW-0808">Transferase</keyword>
<evidence type="ECO:0000256" key="4">
    <source>
        <dbReference type="ARBA" id="ARBA00023056"/>
    </source>
</evidence>
<comment type="similarity">
    <text evidence="1">Belongs to the bacterial/plant glucose-1-phosphate adenylyltransferase family.</text>
</comment>
<evidence type="ECO:0000256" key="1">
    <source>
        <dbReference type="ARBA" id="ARBA00010443"/>
    </source>
</evidence>
<proteinExistence type="inferred from homology"/>
<gene>
    <name evidence="8" type="ORF">GGQ54_002126</name>
</gene>
<sequence length="418" mass="44843">MARVRTLALVLAGGQGSRMDVLTRERAKPALPLAGSFQLIDVAMSNLHHSGIDDVWLAVQYQARSLDDSVGNGRPWDLDRTRGGFRLLPPQEGDSAVEDGFATGNADQLFRLRSEITAHGAEEVIVLSADHVYLTDYADALATHRRKGAGCTIVTYDLGADLGIEEASNHATVESNRLGRVTDFAYKPERPSTGVVATEVFVYDTQVLVDTLGDLHRELDGRQEDEDDSGLGDFGEHLVPRLVEQGRAYEHRIGGYWRDLGRPSTYLTSHRDLARDDHGVLNRTDWPLLTRQIPAAPARLSGGARVDESLISGGCQVDGEVRGSVLGPRVRVAAGASVRDSVIFADCEIGPDAVVEATIMDTGVRVGEHARIGGEPSRPDSPDDDEITLVGADTTVPAGAEVEAGARLEPGTSRVGGE</sequence>
<dbReference type="PANTHER" id="PTHR43523:SF2">
    <property type="entry name" value="GLUCOSE-1-PHOSPHATE ADENYLYLTRANSFERASE"/>
    <property type="match status" value="1"/>
</dbReference>
<evidence type="ECO:0000259" key="7">
    <source>
        <dbReference type="Pfam" id="PF24894"/>
    </source>
</evidence>
<evidence type="ECO:0000259" key="6">
    <source>
        <dbReference type="Pfam" id="PF00483"/>
    </source>
</evidence>
<feature type="domain" description="Nucleotidyl transferase" evidence="6">
    <location>
        <begin position="8"/>
        <end position="274"/>
    </location>
</feature>
<dbReference type="Pfam" id="PF00483">
    <property type="entry name" value="NTP_transferase"/>
    <property type="match status" value="1"/>
</dbReference>
<feature type="region of interest" description="Disordered" evidence="5">
    <location>
        <begin position="395"/>
        <end position="418"/>
    </location>
</feature>
<dbReference type="EC" id="2.7.7.27" evidence="8"/>
<dbReference type="CDD" id="cd04651">
    <property type="entry name" value="LbH_G1P_AT_C"/>
    <property type="match status" value="1"/>
</dbReference>
<name>A0A7Z0DA43_9ACTN</name>
<dbReference type="GO" id="GO:0008878">
    <property type="term" value="F:glucose-1-phosphate adenylyltransferase activity"/>
    <property type="evidence" value="ECO:0007669"/>
    <property type="project" value="UniProtKB-EC"/>
</dbReference>
<reference evidence="8 9" key="1">
    <citation type="submission" date="2020-07" db="EMBL/GenBank/DDBJ databases">
        <title>Sequencing the genomes of 1000 actinobacteria strains.</title>
        <authorList>
            <person name="Klenk H.-P."/>
        </authorList>
    </citation>
    <scope>NUCLEOTIDE SEQUENCE [LARGE SCALE GENOMIC DNA]</scope>
    <source>
        <strain evidence="8 9">DSM 103164</strain>
    </source>
</reference>
<dbReference type="AlphaFoldDB" id="A0A7Z0DA43"/>